<reference evidence="10" key="1">
    <citation type="submission" date="2021-03" db="EMBL/GenBank/DDBJ databases">
        <title>Agromyces archimandritus sp. nov., isolated from the cockroach Archimandrita tessellata.</title>
        <authorList>
            <person name="Guzman J."/>
            <person name="Ortuzar M."/>
            <person name="Poehlein A."/>
            <person name="Daniel R."/>
            <person name="Trujillo M."/>
            <person name="Vilcinskas A."/>
        </authorList>
    </citation>
    <scope>NUCLEOTIDE SEQUENCE</scope>
    <source>
        <strain evidence="10">G127AT</strain>
    </source>
</reference>
<keyword evidence="5 10" id="KW-0456">Lyase</keyword>
<sequence length="456" mass="47875">MKYAETIVDLVGDTPLVKLTRVTEGVTQATVLVKLEYLNPGGSSKDRIAARIIDAAEAEGKLKPGGTIVEPTSGNTGVGLALIAQQRGYRCVFVCPDKVGEDKRNVLTAYGAEVVVTPTAVAPDSPESYYGVSDRLAREIPGAFKPNQYANPNGPRSHYETTGPEIWRDTEGKVTHFVAGVGTGGTITGTGRYLREVSDDRVRIIGADPEGSVYSGGTGRPYLVEGVGEDFWPSAYDPDVPHEIIAVSDADSFAMTRRLAREEGILVGGSSGMAVVAALEAAKDAGPDDVFVVLLPDGGRGYLGKIFNDKWMRAYGFSNAPAGHTVADVLRAKADRTAPLLYVHPSDTIREAIDRMTGAGVSQLLVLSAEPPVVLGEVVGAVHEESLMELVFSGGAQLTDKIETVVGDALPLIGVNEPVAAVRQAFASTPALLVTDGGKALGVISRADLLGYLATA</sequence>
<feature type="domain" description="CBS" evidence="9">
    <location>
        <begin position="334"/>
        <end position="398"/>
    </location>
</feature>
<dbReference type="EC" id="4.2.1.22" evidence="3 7"/>
<evidence type="ECO:0000313" key="10">
    <source>
        <dbReference type="EMBL" id="QTX03750.1"/>
    </source>
</evidence>
<dbReference type="InterPro" id="IPR000644">
    <property type="entry name" value="CBS_dom"/>
</dbReference>
<keyword evidence="8" id="KW-0129">CBS domain</keyword>
<evidence type="ECO:0000256" key="1">
    <source>
        <dbReference type="ARBA" id="ARBA00001933"/>
    </source>
</evidence>
<dbReference type="Gene3D" id="3.10.580.10">
    <property type="entry name" value="CBS-domain"/>
    <property type="match status" value="1"/>
</dbReference>
<evidence type="ECO:0000256" key="2">
    <source>
        <dbReference type="ARBA" id="ARBA00007103"/>
    </source>
</evidence>
<dbReference type="FunFam" id="3.40.50.1100:FF:000118">
    <property type="entry name" value="Related to CYS4-cystathionine beta-synthase"/>
    <property type="match status" value="1"/>
</dbReference>
<dbReference type="GO" id="GO:0005737">
    <property type="term" value="C:cytoplasm"/>
    <property type="evidence" value="ECO:0007669"/>
    <property type="project" value="InterPro"/>
</dbReference>
<dbReference type="GO" id="GO:0019343">
    <property type="term" value="P:cysteine biosynthetic process via cystathionine"/>
    <property type="evidence" value="ECO:0007669"/>
    <property type="project" value="InterPro"/>
</dbReference>
<dbReference type="GO" id="GO:0004122">
    <property type="term" value="F:cystathionine beta-synthase activity"/>
    <property type="evidence" value="ECO:0007669"/>
    <property type="project" value="UniProtKB-UniRule"/>
</dbReference>
<dbReference type="InterPro" id="IPR001926">
    <property type="entry name" value="TrpB-like_PALP"/>
</dbReference>
<dbReference type="Pfam" id="PF00291">
    <property type="entry name" value="PALP"/>
    <property type="match status" value="1"/>
</dbReference>
<dbReference type="EMBL" id="CP071696">
    <property type="protein sequence ID" value="QTX03750.1"/>
    <property type="molecule type" value="Genomic_DNA"/>
</dbReference>
<dbReference type="CDD" id="cd01561">
    <property type="entry name" value="CBS_like"/>
    <property type="match status" value="1"/>
</dbReference>
<dbReference type="FunFam" id="3.40.50.1100:FF:000003">
    <property type="entry name" value="Cystathionine beta-synthase"/>
    <property type="match status" value="1"/>
</dbReference>
<name>A0A975FJP7_9MICO</name>
<dbReference type="Proteomes" id="UP000671914">
    <property type="component" value="Chromosome"/>
</dbReference>
<keyword evidence="11" id="KW-1185">Reference proteome</keyword>
<dbReference type="AlphaFoldDB" id="A0A975FJP7"/>
<evidence type="ECO:0000256" key="7">
    <source>
        <dbReference type="NCBIfam" id="TIGR01137"/>
    </source>
</evidence>
<evidence type="ECO:0000256" key="3">
    <source>
        <dbReference type="ARBA" id="ARBA00012041"/>
    </source>
</evidence>
<evidence type="ECO:0000256" key="6">
    <source>
        <dbReference type="ARBA" id="ARBA00047490"/>
    </source>
</evidence>
<dbReference type="PANTHER" id="PTHR10314">
    <property type="entry name" value="CYSTATHIONINE BETA-SYNTHASE"/>
    <property type="match status" value="1"/>
</dbReference>
<evidence type="ECO:0000313" key="11">
    <source>
        <dbReference type="Proteomes" id="UP000671914"/>
    </source>
</evidence>
<evidence type="ECO:0000259" key="9">
    <source>
        <dbReference type="PROSITE" id="PS51371"/>
    </source>
</evidence>
<dbReference type="SUPFAM" id="SSF53686">
    <property type="entry name" value="Tryptophan synthase beta subunit-like PLP-dependent enzymes"/>
    <property type="match status" value="1"/>
</dbReference>
<gene>
    <name evidence="10" type="ORF">G127AT_10465</name>
</gene>
<accession>A0A975FJP7</accession>
<dbReference type="Gene3D" id="3.40.50.1100">
    <property type="match status" value="2"/>
</dbReference>
<dbReference type="SUPFAM" id="SSF54631">
    <property type="entry name" value="CBS-domain pair"/>
    <property type="match status" value="1"/>
</dbReference>
<evidence type="ECO:0000256" key="5">
    <source>
        <dbReference type="ARBA" id="ARBA00023239"/>
    </source>
</evidence>
<dbReference type="KEGG" id="aarc:G127AT_10465"/>
<evidence type="ECO:0000256" key="8">
    <source>
        <dbReference type="PROSITE-ProRule" id="PRU00703"/>
    </source>
</evidence>
<dbReference type="InterPro" id="IPR036052">
    <property type="entry name" value="TrpB-like_PALP_sf"/>
</dbReference>
<dbReference type="InterPro" id="IPR046342">
    <property type="entry name" value="CBS_dom_sf"/>
</dbReference>
<dbReference type="InterPro" id="IPR050214">
    <property type="entry name" value="Cys_Synth/Cystath_Beta-Synth"/>
</dbReference>
<dbReference type="PROSITE" id="PS51371">
    <property type="entry name" value="CBS"/>
    <property type="match status" value="1"/>
</dbReference>
<keyword evidence="4" id="KW-0663">Pyridoxal phosphate</keyword>
<organism evidence="10 11">
    <name type="scientific">Agromyces archimandritae</name>
    <dbReference type="NCBI Taxonomy" id="2781962"/>
    <lineage>
        <taxon>Bacteria</taxon>
        <taxon>Bacillati</taxon>
        <taxon>Actinomycetota</taxon>
        <taxon>Actinomycetes</taxon>
        <taxon>Micrococcales</taxon>
        <taxon>Microbacteriaceae</taxon>
        <taxon>Agromyces</taxon>
    </lineage>
</organism>
<evidence type="ECO:0000256" key="4">
    <source>
        <dbReference type="ARBA" id="ARBA00022898"/>
    </source>
</evidence>
<comment type="similarity">
    <text evidence="2">Belongs to the cysteine synthase/cystathionine beta-synthase family.</text>
</comment>
<proteinExistence type="inferred from homology"/>
<protein>
    <recommendedName>
        <fullName evidence="3 7">Cystathionine beta-synthase</fullName>
        <ecNumber evidence="3 7">4.2.1.22</ecNumber>
    </recommendedName>
</protein>
<dbReference type="Pfam" id="PF00571">
    <property type="entry name" value="CBS"/>
    <property type="match status" value="2"/>
</dbReference>
<comment type="cofactor">
    <cofactor evidence="1">
        <name>pyridoxal 5'-phosphate</name>
        <dbReference type="ChEBI" id="CHEBI:597326"/>
    </cofactor>
</comment>
<dbReference type="NCBIfam" id="TIGR01137">
    <property type="entry name" value="cysta_beta"/>
    <property type="match status" value="1"/>
</dbReference>
<dbReference type="InterPro" id="IPR005857">
    <property type="entry name" value="Cysta_beta_synth"/>
</dbReference>
<dbReference type="RefSeq" id="WP_210896654.1">
    <property type="nucleotide sequence ID" value="NZ_CP071696.1"/>
</dbReference>
<comment type="catalytic activity">
    <reaction evidence="6">
        <text>L-homocysteine + L-serine = L,L-cystathionine + H2O</text>
        <dbReference type="Rhea" id="RHEA:10112"/>
        <dbReference type="ChEBI" id="CHEBI:15377"/>
        <dbReference type="ChEBI" id="CHEBI:33384"/>
        <dbReference type="ChEBI" id="CHEBI:58161"/>
        <dbReference type="ChEBI" id="CHEBI:58199"/>
        <dbReference type="EC" id="4.2.1.22"/>
    </reaction>
</comment>